<comment type="caution">
    <text evidence="1">The sequence shown here is derived from an EMBL/GenBank/DDBJ whole genome shotgun (WGS) entry which is preliminary data.</text>
</comment>
<evidence type="ECO:0000313" key="2">
    <source>
        <dbReference type="Proteomes" id="UP000887116"/>
    </source>
</evidence>
<sequence length="93" mass="10693">MPRRFLNMVGDLVLTASSLKSRDIYRQICEVYGDNAMIKWSSALICEIVQERSWEISTTNRTLVVHLLSDHDLVETVETQVYTSPPFSEDFPV</sequence>
<name>A0A8X6J5X8_TRICU</name>
<evidence type="ECO:0000313" key="1">
    <source>
        <dbReference type="EMBL" id="GFR11528.1"/>
    </source>
</evidence>
<organism evidence="1 2">
    <name type="scientific">Trichonephila clavata</name>
    <name type="common">Joro spider</name>
    <name type="synonym">Nephila clavata</name>
    <dbReference type="NCBI Taxonomy" id="2740835"/>
    <lineage>
        <taxon>Eukaryota</taxon>
        <taxon>Metazoa</taxon>
        <taxon>Ecdysozoa</taxon>
        <taxon>Arthropoda</taxon>
        <taxon>Chelicerata</taxon>
        <taxon>Arachnida</taxon>
        <taxon>Araneae</taxon>
        <taxon>Araneomorphae</taxon>
        <taxon>Entelegynae</taxon>
        <taxon>Araneoidea</taxon>
        <taxon>Nephilidae</taxon>
        <taxon>Trichonephila</taxon>
    </lineage>
</organism>
<keyword evidence="2" id="KW-1185">Reference proteome</keyword>
<reference evidence="1" key="1">
    <citation type="submission" date="2020-07" db="EMBL/GenBank/DDBJ databases">
        <title>Multicomponent nature underlies the extraordinary mechanical properties of spider dragline silk.</title>
        <authorList>
            <person name="Kono N."/>
            <person name="Nakamura H."/>
            <person name="Mori M."/>
            <person name="Yoshida Y."/>
            <person name="Ohtoshi R."/>
            <person name="Malay A.D."/>
            <person name="Moran D.A.P."/>
            <person name="Tomita M."/>
            <person name="Numata K."/>
            <person name="Arakawa K."/>
        </authorList>
    </citation>
    <scope>NUCLEOTIDE SEQUENCE</scope>
</reference>
<gene>
    <name evidence="1" type="ORF">TNCT_313861</name>
</gene>
<dbReference type="EMBL" id="BMAO01016841">
    <property type="protein sequence ID" value="GFR11528.1"/>
    <property type="molecule type" value="Genomic_DNA"/>
</dbReference>
<dbReference type="AlphaFoldDB" id="A0A8X6J5X8"/>
<proteinExistence type="predicted"/>
<protein>
    <submittedName>
        <fullName evidence="1">Uncharacterized protein</fullName>
    </submittedName>
</protein>
<accession>A0A8X6J5X8</accession>
<dbReference type="Proteomes" id="UP000887116">
    <property type="component" value="Unassembled WGS sequence"/>
</dbReference>